<sequence>MSRPDADGDPSAVATAASSPTGAARRRSTGVPLDALAARRPAARVGLAIGVAGALFLLAGCTSIPEDGEVVLGADGEKYVLPDGVERPVYESEADCLADVRERIAALEADGQQVEGTPEELCESTDAYHGHYGGGLWLGPLLFAGSRWDSSRASSWSSVTSGGFAASGAAAQPDVVSKAAPDATLGSRAPLTGGFGNSGKTGFGTSAKSAGGFSVGG</sequence>
<dbReference type="RefSeq" id="WP_160423501.1">
    <property type="nucleotide sequence ID" value="NZ_WSTA01000020.1"/>
</dbReference>
<accession>A0A6I4NVN4</accession>
<keyword evidence="3" id="KW-1185">Reference proteome</keyword>
<evidence type="ECO:0000256" key="1">
    <source>
        <dbReference type="SAM" id="MobiDB-lite"/>
    </source>
</evidence>
<dbReference type="AlphaFoldDB" id="A0A6I4NVN4"/>
<protein>
    <submittedName>
        <fullName evidence="2">Uncharacterized protein</fullName>
    </submittedName>
</protein>
<evidence type="ECO:0000313" key="3">
    <source>
        <dbReference type="Proteomes" id="UP000438182"/>
    </source>
</evidence>
<comment type="caution">
    <text evidence="2">The sequence shown here is derived from an EMBL/GenBank/DDBJ whole genome shotgun (WGS) entry which is preliminary data.</text>
</comment>
<dbReference type="Proteomes" id="UP000438182">
    <property type="component" value="Unassembled WGS sequence"/>
</dbReference>
<dbReference type="EMBL" id="WSTA01000020">
    <property type="protein sequence ID" value="MWB98161.1"/>
    <property type="molecule type" value="Genomic_DNA"/>
</dbReference>
<reference evidence="2 3" key="1">
    <citation type="submission" date="2019-12" db="EMBL/GenBank/DDBJ databases">
        <authorList>
            <person name="Kim Y.S."/>
        </authorList>
    </citation>
    <scope>NUCLEOTIDE SEQUENCE [LARGE SCALE GENOMIC DNA]</scope>
    <source>
        <strain evidence="2 3">MMS17-SY077</strain>
    </source>
</reference>
<proteinExistence type="predicted"/>
<organism evidence="2 3">
    <name type="scientific">Agromyces seonyuensis</name>
    <dbReference type="NCBI Taxonomy" id="2662446"/>
    <lineage>
        <taxon>Bacteria</taxon>
        <taxon>Bacillati</taxon>
        <taxon>Actinomycetota</taxon>
        <taxon>Actinomycetes</taxon>
        <taxon>Micrococcales</taxon>
        <taxon>Microbacteriaceae</taxon>
        <taxon>Agromyces</taxon>
    </lineage>
</organism>
<feature type="compositionally biased region" description="Low complexity" evidence="1">
    <location>
        <begin position="11"/>
        <end position="23"/>
    </location>
</feature>
<evidence type="ECO:0000313" key="2">
    <source>
        <dbReference type="EMBL" id="MWB98161.1"/>
    </source>
</evidence>
<feature type="region of interest" description="Disordered" evidence="1">
    <location>
        <begin position="1"/>
        <end position="29"/>
    </location>
</feature>
<gene>
    <name evidence="2" type="ORF">GB864_06315</name>
</gene>
<name>A0A6I4NVN4_9MICO</name>